<accession>A0A175YJ67</accession>
<protein>
    <submittedName>
        <fullName evidence="2">Uncharacterized protein</fullName>
    </submittedName>
</protein>
<proteinExistence type="predicted"/>
<dbReference type="AlphaFoldDB" id="A0A175YJ67"/>
<evidence type="ECO:0000256" key="1">
    <source>
        <dbReference type="SAM" id="MobiDB-lite"/>
    </source>
</evidence>
<feature type="compositionally biased region" description="Polar residues" evidence="1">
    <location>
        <begin position="13"/>
        <end position="25"/>
    </location>
</feature>
<reference evidence="2" key="1">
    <citation type="journal article" date="2016" name="Nat. Genet.">
        <title>A high-quality carrot genome assembly provides new insights into carotenoid accumulation and asterid genome evolution.</title>
        <authorList>
            <person name="Iorizzo M."/>
            <person name="Ellison S."/>
            <person name="Senalik D."/>
            <person name="Zeng P."/>
            <person name="Satapoomin P."/>
            <person name="Huang J."/>
            <person name="Bowman M."/>
            <person name="Iovene M."/>
            <person name="Sanseverino W."/>
            <person name="Cavagnaro P."/>
            <person name="Yildiz M."/>
            <person name="Macko-Podgorni A."/>
            <person name="Moranska E."/>
            <person name="Grzebelus E."/>
            <person name="Grzebelus D."/>
            <person name="Ashrafi H."/>
            <person name="Zheng Z."/>
            <person name="Cheng S."/>
            <person name="Spooner D."/>
            <person name="Van Deynze A."/>
            <person name="Simon P."/>
        </authorList>
    </citation>
    <scope>NUCLEOTIDE SEQUENCE [LARGE SCALE GENOMIC DNA]</scope>
    <source>
        <tissue evidence="2">Leaf</tissue>
    </source>
</reference>
<name>A0A175YJ67_DAUCS</name>
<sequence>MYSPPVSYLPESQFPTGSPGLQTENQDPDFWHADGWEEVAGVVAVAAVDTSLEVNPPKSSSSRNWKNDSRSLSEFMISSNPGAN</sequence>
<comment type="caution">
    <text evidence="2">The sequence shown here is derived from an EMBL/GenBank/DDBJ whole genome shotgun (WGS) entry which is preliminary data.</text>
</comment>
<feature type="region of interest" description="Disordered" evidence="1">
    <location>
        <begin position="53"/>
        <end position="84"/>
    </location>
</feature>
<dbReference type="EMBL" id="LNRQ01000009">
    <property type="protein sequence ID" value="KZM83300.1"/>
    <property type="molecule type" value="Genomic_DNA"/>
</dbReference>
<dbReference type="Gramene" id="KZM83300">
    <property type="protein sequence ID" value="KZM83300"/>
    <property type="gene ID" value="DCAR_030869"/>
</dbReference>
<feature type="region of interest" description="Disordered" evidence="1">
    <location>
        <begin position="1"/>
        <end position="28"/>
    </location>
</feature>
<feature type="compositionally biased region" description="Polar residues" evidence="1">
    <location>
        <begin position="72"/>
        <end position="84"/>
    </location>
</feature>
<organism evidence="2">
    <name type="scientific">Daucus carota subsp. sativus</name>
    <name type="common">Carrot</name>
    <dbReference type="NCBI Taxonomy" id="79200"/>
    <lineage>
        <taxon>Eukaryota</taxon>
        <taxon>Viridiplantae</taxon>
        <taxon>Streptophyta</taxon>
        <taxon>Embryophyta</taxon>
        <taxon>Tracheophyta</taxon>
        <taxon>Spermatophyta</taxon>
        <taxon>Magnoliopsida</taxon>
        <taxon>eudicotyledons</taxon>
        <taxon>Gunneridae</taxon>
        <taxon>Pentapetalae</taxon>
        <taxon>asterids</taxon>
        <taxon>campanulids</taxon>
        <taxon>Apiales</taxon>
        <taxon>Apiaceae</taxon>
        <taxon>Apioideae</taxon>
        <taxon>Scandiceae</taxon>
        <taxon>Daucinae</taxon>
        <taxon>Daucus</taxon>
        <taxon>Daucus sect. Daucus</taxon>
    </lineage>
</organism>
<gene>
    <name evidence="2" type="ORF">DCAR_030869</name>
</gene>
<evidence type="ECO:0000313" key="2">
    <source>
        <dbReference type="EMBL" id="KZM83300.1"/>
    </source>
</evidence>